<evidence type="ECO:0000313" key="3">
    <source>
        <dbReference type="Proteomes" id="UP001497416"/>
    </source>
</evidence>
<protein>
    <submittedName>
        <fullName evidence="2">PKD domain-containing protein</fullName>
    </submittedName>
</protein>
<gene>
    <name evidence="2" type="ORF">T190607A01A_50159</name>
</gene>
<dbReference type="InterPro" id="IPR013783">
    <property type="entry name" value="Ig-like_fold"/>
</dbReference>
<dbReference type="InterPro" id="IPR022409">
    <property type="entry name" value="PKD/Chitinase_dom"/>
</dbReference>
<dbReference type="SUPFAM" id="SSF49299">
    <property type="entry name" value="PKD domain"/>
    <property type="match status" value="1"/>
</dbReference>
<feature type="domain" description="PKD" evidence="1">
    <location>
        <begin position="408"/>
        <end position="475"/>
    </location>
</feature>
<keyword evidence="3" id="KW-1185">Reference proteome</keyword>
<dbReference type="Pfam" id="PF18911">
    <property type="entry name" value="PKD_4"/>
    <property type="match status" value="1"/>
</dbReference>
<dbReference type="Proteomes" id="UP001497416">
    <property type="component" value="Unassembled WGS sequence"/>
</dbReference>
<dbReference type="SMART" id="SM00089">
    <property type="entry name" value="PKD"/>
    <property type="match status" value="1"/>
</dbReference>
<dbReference type="InterPro" id="IPR000601">
    <property type="entry name" value="PKD_dom"/>
</dbReference>
<evidence type="ECO:0000259" key="1">
    <source>
        <dbReference type="PROSITE" id="PS50093"/>
    </source>
</evidence>
<comment type="caution">
    <text evidence="2">The sequence shown here is derived from an EMBL/GenBank/DDBJ whole genome shotgun (WGS) entry which is preliminary data.</text>
</comment>
<dbReference type="InterPro" id="IPR026341">
    <property type="entry name" value="T9SS_type_B"/>
</dbReference>
<dbReference type="PROSITE" id="PS50093">
    <property type="entry name" value="PKD"/>
    <property type="match status" value="1"/>
</dbReference>
<accession>A0ABM9P5Q6</accession>
<reference evidence="2 3" key="1">
    <citation type="submission" date="2024-05" db="EMBL/GenBank/DDBJ databases">
        <authorList>
            <person name="Duchaud E."/>
        </authorList>
    </citation>
    <scope>NUCLEOTIDE SEQUENCE [LARGE SCALE GENOMIC DNA]</scope>
    <source>
        <strain evidence="2">Ena-SAMPLE-TAB-13-05-2024-13:56:06:370-140302</strain>
    </source>
</reference>
<evidence type="ECO:0000313" key="2">
    <source>
        <dbReference type="EMBL" id="CAL2093213.1"/>
    </source>
</evidence>
<name>A0ABM9P5Q6_9FLAO</name>
<sequence length="693" mass="79331">MKWFFAVFVFSSFCLVSQNRGNVWSMNKLELNFNSTTNTILSQTTDTISSQSAISNTKGELILNYDGVTLYDNKNNVIKSNKRYGKAYNSVIFKKIGCNNKYYLFETKAIRTPNLGVPREINIVPKLYYSQYEIDDDGNVTTIEEDVLYFETSIYSGLTAYVNDEVQKVWVIVRNGIDIFTIEVNERGPESHRVSKLADPKIFKYFVDGRDQMFNVFNEVKITPEGDKIVTFIRTNNYLTLNKEFIADNGFIQILTFDKDTGEAGNLFTQTKIEKGDTEVNLFHPLLGEIKDNKLYVTIRTRYLPFGLPPEHLTYEYDLSVPDIKSTENLIFKRILANVLDIQIGPDREVYIITQAQPWDTFLGKIENGGVTELINTGGLNIPQLPSFPQSYFKSNFFVKNLCFGDRMEFASDLVENAITYNWDFGDGNTSSVVSPLHTYLDSGDYTIQLEVEDADNVKYYYSKDVTIKDELVSTTLPKEVYICSNEEPIEIDAGLFETFLWSTGETTRKIKVKEPGVYTVLVSNKDCCTGELETLLIENQAPSIDEIAYDELDNFATIYASGTEPLTYVLDDEVSQSENIFEGLSFGNHKIEVIDANGCRINSNFDVKLNIPKYFSPNGDGINDVFRIPQLRGNLDFELQIFDRHRRLIRNYKNQEILWDGTFSGVQLIPDDYWYFLRVNGQVFKGHFSKLN</sequence>
<dbReference type="Gene3D" id="2.60.40.10">
    <property type="entry name" value="Immunoglobulins"/>
    <property type="match status" value="1"/>
</dbReference>
<organism evidence="2 3">
    <name type="scientific">Tenacibaculum platacis</name>
    <dbReference type="NCBI Taxonomy" id="3137852"/>
    <lineage>
        <taxon>Bacteria</taxon>
        <taxon>Pseudomonadati</taxon>
        <taxon>Bacteroidota</taxon>
        <taxon>Flavobacteriia</taxon>
        <taxon>Flavobacteriales</taxon>
        <taxon>Flavobacteriaceae</taxon>
        <taxon>Tenacibaculum</taxon>
    </lineage>
</organism>
<proteinExistence type="predicted"/>
<dbReference type="EMBL" id="CAXIXY010000007">
    <property type="protein sequence ID" value="CAL2093213.1"/>
    <property type="molecule type" value="Genomic_DNA"/>
</dbReference>
<dbReference type="InterPro" id="IPR035986">
    <property type="entry name" value="PKD_dom_sf"/>
</dbReference>
<dbReference type="CDD" id="cd00146">
    <property type="entry name" value="PKD"/>
    <property type="match status" value="1"/>
</dbReference>
<dbReference type="NCBIfam" id="TIGR04131">
    <property type="entry name" value="Bac_Flav_CTERM"/>
    <property type="match status" value="1"/>
</dbReference>
<dbReference type="Pfam" id="PF13585">
    <property type="entry name" value="CHU_C"/>
    <property type="match status" value="1"/>
</dbReference>